<sequence>MSENTSATTSVETKEYPYNLWWGVLACVAIMGVIIGLGPYDEGFVLPPDQGDFWYEWKLAEPTFWTRFTAWGGMRCTR</sequence>
<accession>A0A1X9N5E2</accession>
<dbReference type="AlphaFoldDB" id="A0A1X9N5E2"/>
<evidence type="ECO:0000313" key="3">
    <source>
        <dbReference type="Proteomes" id="UP000193450"/>
    </source>
</evidence>
<proteinExistence type="predicted"/>
<organism evidence="2 3">
    <name type="scientific">Oceanicoccus sagamiensis</name>
    <dbReference type="NCBI Taxonomy" id="716816"/>
    <lineage>
        <taxon>Bacteria</taxon>
        <taxon>Pseudomonadati</taxon>
        <taxon>Pseudomonadota</taxon>
        <taxon>Gammaproteobacteria</taxon>
        <taxon>Cellvibrionales</taxon>
        <taxon>Spongiibacteraceae</taxon>
        <taxon>Oceanicoccus</taxon>
    </lineage>
</organism>
<feature type="transmembrane region" description="Helical" evidence="1">
    <location>
        <begin position="20"/>
        <end position="40"/>
    </location>
</feature>
<evidence type="ECO:0000256" key="1">
    <source>
        <dbReference type="SAM" id="Phobius"/>
    </source>
</evidence>
<keyword evidence="1" id="KW-1133">Transmembrane helix</keyword>
<gene>
    <name evidence="2" type="ORF">BST96_03925</name>
</gene>
<reference evidence="2 3" key="1">
    <citation type="submission" date="2016-11" db="EMBL/GenBank/DDBJ databases">
        <title>Trade-off between light-utilization and light-protection in marine flavobacteria.</title>
        <authorList>
            <person name="Kumagai Y."/>
        </authorList>
    </citation>
    <scope>NUCLEOTIDE SEQUENCE [LARGE SCALE GENOMIC DNA]</scope>
    <source>
        <strain evidence="2 3">NBRC 107125</strain>
    </source>
</reference>
<dbReference type="Proteomes" id="UP000193450">
    <property type="component" value="Chromosome"/>
</dbReference>
<keyword evidence="1" id="KW-0812">Transmembrane</keyword>
<dbReference type="KEGG" id="osg:BST96_03925"/>
<dbReference type="EMBL" id="CP019343">
    <property type="protein sequence ID" value="ARN73328.1"/>
    <property type="molecule type" value="Genomic_DNA"/>
</dbReference>
<dbReference type="RefSeq" id="WP_206045395.1">
    <property type="nucleotide sequence ID" value="NZ_CP019343.1"/>
</dbReference>
<evidence type="ECO:0000313" key="2">
    <source>
        <dbReference type="EMBL" id="ARN73328.1"/>
    </source>
</evidence>
<name>A0A1X9N5E2_9GAMM</name>
<keyword evidence="1" id="KW-0472">Membrane</keyword>
<protein>
    <submittedName>
        <fullName evidence="2">Uncharacterized protein</fullName>
    </submittedName>
</protein>
<dbReference type="STRING" id="716816.BST96_03925"/>
<keyword evidence="3" id="KW-1185">Reference proteome</keyword>